<comment type="similarity">
    <text evidence="1">Belongs to the SPT2 family.</text>
</comment>
<dbReference type="Proteomes" id="UP000078544">
    <property type="component" value="Unassembled WGS sequence"/>
</dbReference>
<proteinExistence type="inferred from homology"/>
<organism evidence="4 5">
    <name type="scientific">Moelleriella libera RCEF 2490</name>
    <dbReference type="NCBI Taxonomy" id="1081109"/>
    <lineage>
        <taxon>Eukaryota</taxon>
        <taxon>Fungi</taxon>
        <taxon>Dikarya</taxon>
        <taxon>Ascomycota</taxon>
        <taxon>Pezizomycotina</taxon>
        <taxon>Sordariomycetes</taxon>
        <taxon>Hypocreomycetidae</taxon>
        <taxon>Hypocreales</taxon>
        <taxon>Clavicipitaceae</taxon>
        <taxon>Moelleriella</taxon>
    </lineage>
</organism>
<dbReference type="GO" id="GO:0005730">
    <property type="term" value="C:nucleolus"/>
    <property type="evidence" value="ECO:0007669"/>
    <property type="project" value="TreeGrafter"/>
</dbReference>
<comment type="caution">
    <text evidence="4">The sequence shown here is derived from an EMBL/GenBank/DDBJ whole genome shotgun (WGS) entry which is preliminary data.</text>
</comment>
<name>A0A167XW67_9HYPO</name>
<evidence type="ECO:0000313" key="5">
    <source>
        <dbReference type="Proteomes" id="UP000078544"/>
    </source>
</evidence>
<dbReference type="AlphaFoldDB" id="A0A167XW67"/>
<dbReference type="GO" id="GO:0042393">
    <property type="term" value="F:histone binding"/>
    <property type="evidence" value="ECO:0007669"/>
    <property type="project" value="TreeGrafter"/>
</dbReference>
<evidence type="ECO:0000256" key="1">
    <source>
        <dbReference type="ARBA" id="ARBA00006461"/>
    </source>
</evidence>
<reference evidence="4 5" key="1">
    <citation type="journal article" date="2016" name="Genome Biol. Evol.">
        <title>Divergent and convergent evolution of fungal pathogenicity.</title>
        <authorList>
            <person name="Shang Y."/>
            <person name="Xiao G."/>
            <person name="Zheng P."/>
            <person name="Cen K."/>
            <person name="Zhan S."/>
            <person name="Wang C."/>
        </authorList>
    </citation>
    <scope>NUCLEOTIDE SEQUENCE [LARGE SCALE GENOMIC DNA]</scope>
    <source>
        <strain evidence="4 5">RCEF 2490</strain>
    </source>
</reference>
<feature type="compositionally biased region" description="Basic and acidic residues" evidence="3">
    <location>
        <begin position="253"/>
        <end position="265"/>
    </location>
</feature>
<dbReference type="EMBL" id="AZGY01000021">
    <property type="protein sequence ID" value="KZZ90547.1"/>
    <property type="molecule type" value="Genomic_DNA"/>
</dbReference>
<dbReference type="OrthoDB" id="5430658at2759"/>
<dbReference type="Pfam" id="PF08243">
    <property type="entry name" value="SPT2"/>
    <property type="match status" value="1"/>
</dbReference>
<feature type="compositionally biased region" description="Low complexity" evidence="3">
    <location>
        <begin position="96"/>
        <end position="107"/>
    </location>
</feature>
<keyword evidence="5" id="KW-1185">Reference proteome</keyword>
<dbReference type="STRING" id="1081109.A0A167XW67"/>
<feature type="compositionally biased region" description="Acidic residues" evidence="3">
    <location>
        <begin position="286"/>
        <end position="305"/>
    </location>
</feature>
<dbReference type="PANTHER" id="PTHR22691:SF8">
    <property type="entry name" value="PROTEIN SPT2 HOMOLOG"/>
    <property type="match status" value="1"/>
</dbReference>
<feature type="compositionally biased region" description="Polar residues" evidence="3">
    <location>
        <begin position="79"/>
        <end position="95"/>
    </location>
</feature>
<dbReference type="SMART" id="SM00784">
    <property type="entry name" value="SPT2"/>
    <property type="match status" value="1"/>
</dbReference>
<gene>
    <name evidence="4" type="ORF">AAL_07233</name>
</gene>
<feature type="region of interest" description="Disordered" evidence="3">
    <location>
        <begin position="1"/>
        <end position="330"/>
    </location>
</feature>
<dbReference type="InterPro" id="IPR013256">
    <property type="entry name" value="Chromatin_SPT2"/>
</dbReference>
<evidence type="ECO:0000256" key="3">
    <source>
        <dbReference type="SAM" id="MobiDB-lite"/>
    </source>
</evidence>
<accession>A0A167XW67</accession>
<evidence type="ECO:0000256" key="2">
    <source>
        <dbReference type="ARBA" id="ARBA00023054"/>
    </source>
</evidence>
<dbReference type="GO" id="GO:0006360">
    <property type="term" value="P:transcription by RNA polymerase I"/>
    <property type="evidence" value="ECO:0007669"/>
    <property type="project" value="TreeGrafter"/>
</dbReference>
<feature type="compositionally biased region" description="Low complexity" evidence="3">
    <location>
        <begin position="160"/>
        <end position="175"/>
    </location>
</feature>
<feature type="compositionally biased region" description="Basic and acidic residues" evidence="3">
    <location>
        <begin position="144"/>
        <end position="155"/>
    </location>
</feature>
<evidence type="ECO:0000313" key="4">
    <source>
        <dbReference type="EMBL" id="KZZ90547.1"/>
    </source>
</evidence>
<keyword evidence="2" id="KW-0175">Coiled coil</keyword>
<feature type="compositionally biased region" description="Low complexity" evidence="3">
    <location>
        <begin position="240"/>
        <end position="251"/>
    </location>
</feature>
<dbReference type="GO" id="GO:0003677">
    <property type="term" value="F:DNA binding"/>
    <property type="evidence" value="ECO:0007669"/>
    <property type="project" value="TreeGrafter"/>
</dbReference>
<protein>
    <submittedName>
        <fullName evidence="4">Chromatin SPT2</fullName>
    </submittedName>
</protein>
<dbReference type="PANTHER" id="PTHR22691">
    <property type="entry name" value="YEAST SPT2-RELATED"/>
    <property type="match status" value="1"/>
</dbReference>
<dbReference type="GO" id="GO:0006334">
    <property type="term" value="P:nucleosome assembly"/>
    <property type="evidence" value="ECO:0007669"/>
    <property type="project" value="TreeGrafter"/>
</dbReference>
<sequence length="372" mass="39546">MPIGDLLAQISGDKSEPGSGRVLQRTSSVPTKRKPDNEFLGSAPKTPRTGPSPPTSSVKSDKAAPQPPQYTGNARPRSALSSRPISSVTRSATNVSASRPAASPAPAVTRGPPKKGSFAEILARGQRAQAVMGQVGKIQHKKVEKGAAKKTRDEPPPPAAAAAAAGSSSSSPSKSRVTGGGYSGTAKPGQRNGAVNGHKALAQDARQGGGRPPSRPIVTGRSKAQAAAEEEEAAKKLKKAAQATTGYTGTARPKPDKPARKRDAPRGGALLNAPRHTSSKNSRYEDDYDEELDDFIEYDDEEEEEGGPRYGYASDGSSDMEAGLDDIDHEERRAEYIGRQEDQQEERLEKSLKAAKEARKRRALEDLRARRR</sequence>